<evidence type="ECO:0000313" key="3">
    <source>
        <dbReference type="Proteomes" id="UP000824023"/>
    </source>
</evidence>
<dbReference type="InterPro" id="IPR024302">
    <property type="entry name" value="SusD-like"/>
</dbReference>
<reference evidence="2" key="1">
    <citation type="journal article" date="2021" name="PeerJ">
        <title>Extensive microbial diversity within the chicken gut microbiome revealed by metagenomics and culture.</title>
        <authorList>
            <person name="Gilroy R."/>
            <person name="Ravi A."/>
            <person name="Getino M."/>
            <person name="Pursley I."/>
            <person name="Horton D.L."/>
            <person name="Alikhan N.F."/>
            <person name="Baker D."/>
            <person name="Gharbi K."/>
            <person name="Hall N."/>
            <person name="Watson M."/>
            <person name="Adriaenssens E.M."/>
            <person name="Foster-Nyarko E."/>
            <person name="Jarju S."/>
            <person name="Secka A."/>
            <person name="Antonio M."/>
            <person name="Oren A."/>
            <person name="Chaudhuri R.R."/>
            <person name="La Ragione R."/>
            <person name="Hildebrand F."/>
            <person name="Pallen M.J."/>
        </authorList>
    </citation>
    <scope>NUCLEOTIDE SEQUENCE</scope>
    <source>
        <strain evidence="2">ChiHjej12B11-24981</strain>
    </source>
</reference>
<evidence type="ECO:0000313" key="2">
    <source>
        <dbReference type="EMBL" id="HIZ02331.1"/>
    </source>
</evidence>
<organism evidence="2 3">
    <name type="scientific">Candidatus Bacteroides merdipullorum</name>
    <dbReference type="NCBI Taxonomy" id="2838474"/>
    <lineage>
        <taxon>Bacteria</taxon>
        <taxon>Pseudomonadati</taxon>
        <taxon>Bacteroidota</taxon>
        <taxon>Bacteroidia</taxon>
        <taxon>Bacteroidales</taxon>
        <taxon>Bacteroidaceae</taxon>
        <taxon>Bacteroides</taxon>
    </lineage>
</organism>
<feature type="chain" id="PRO_5039731149" evidence="1">
    <location>
        <begin position="22"/>
        <end position="541"/>
    </location>
</feature>
<dbReference type="Gene3D" id="1.25.40.390">
    <property type="match status" value="1"/>
</dbReference>
<keyword evidence="1" id="KW-0732">Signal</keyword>
<accession>A0A9D2CXB4</accession>
<keyword evidence="2" id="KW-0449">Lipoprotein</keyword>
<proteinExistence type="predicted"/>
<dbReference type="PROSITE" id="PS51257">
    <property type="entry name" value="PROKAR_LIPOPROTEIN"/>
    <property type="match status" value="1"/>
</dbReference>
<name>A0A9D2CXB4_9BACE</name>
<dbReference type="Pfam" id="PF12741">
    <property type="entry name" value="SusD-like"/>
    <property type="match status" value="1"/>
</dbReference>
<gene>
    <name evidence="2" type="ORF">H9819_08825</name>
</gene>
<dbReference type="AlphaFoldDB" id="A0A9D2CXB4"/>
<sequence length="541" mass="60272">MDKKRFSQRILLAGAASLMLAAQSCTGMYEEWNTNPHQATEDMMDRDDLSTGSFFVQMLKNVFTVEQLSADGTGIGADTYQVVDNLTGQSFAGYTGACNIWFGNSNFLTYNMTVEWRDVAWERAFVGVMSPWKEIYDKAREERPQVAAVATIVKILAMSRATDTYGPLPYTRFGNGELYNAYDSQEDIYNSFFDELNEAISVLYDFYTKDASALVLEDYDFVYRGNVANWVKFANTLKLRLAMRIVYVDEGKAKQMAEEAVAHPLGVMTASTDVASLKHDTDFSYRHPLFVIGPGEFTDARMGATMDSYMNGYNDPRISSYFRLSSDGYRGIRTGIDMNRESYAMSSDFSDLATGSDAELIWMNPAEAYFLRAEGAIRGWAMDGTAEELYEQGVRVSFELLGASGADNYLADDTSTPAPYTDPVNSGNSIGAGSPLLGTITIKWDEAADFEEKLERIITQKWIAIYPDGQEAWSEFRRTAYPKIFPVVVNNSGGLIDTETQVCRVPFPSTEYRDNAQNVAAAVSLLGGEDNGGTPLWWDKK</sequence>
<protein>
    <submittedName>
        <fullName evidence="2">SusD/RagB family nutrient-binding outer membrane lipoprotein</fullName>
    </submittedName>
</protein>
<dbReference type="Proteomes" id="UP000824023">
    <property type="component" value="Unassembled WGS sequence"/>
</dbReference>
<dbReference type="EMBL" id="DXCK01000118">
    <property type="protein sequence ID" value="HIZ02331.1"/>
    <property type="molecule type" value="Genomic_DNA"/>
</dbReference>
<dbReference type="InterPro" id="IPR011990">
    <property type="entry name" value="TPR-like_helical_dom_sf"/>
</dbReference>
<comment type="caution">
    <text evidence="2">The sequence shown here is derived from an EMBL/GenBank/DDBJ whole genome shotgun (WGS) entry which is preliminary data.</text>
</comment>
<feature type="signal peptide" evidence="1">
    <location>
        <begin position="1"/>
        <end position="21"/>
    </location>
</feature>
<reference evidence="2" key="2">
    <citation type="submission" date="2021-04" db="EMBL/GenBank/DDBJ databases">
        <authorList>
            <person name="Gilroy R."/>
        </authorList>
    </citation>
    <scope>NUCLEOTIDE SEQUENCE</scope>
    <source>
        <strain evidence="2">ChiHjej12B11-24981</strain>
    </source>
</reference>
<dbReference type="SUPFAM" id="SSF48452">
    <property type="entry name" value="TPR-like"/>
    <property type="match status" value="1"/>
</dbReference>
<evidence type="ECO:0000256" key="1">
    <source>
        <dbReference type="SAM" id="SignalP"/>
    </source>
</evidence>